<dbReference type="InterPro" id="IPR011009">
    <property type="entry name" value="Kinase-like_dom_sf"/>
</dbReference>
<name>A0A132NX73_GIAIN</name>
<dbReference type="GO" id="GO:0005524">
    <property type="term" value="F:ATP binding"/>
    <property type="evidence" value="ECO:0007669"/>
    <property type="project" value="UniProtKB-UniRule"/>
</dbReference>
<evidence type="ECO:0000256" key="6">
    <source>
        <dbReference type="ARBA" id="ARBA00022777"/>
    </source>
</evidence>
<keyword evidence="4" id="KW-0808">Transferase</keyword>
<evidence type="ECO:0000256" key="1">
    <source>
        <dbReference type="ARBA" id="ARBA00006485"/>
    </source>
</evidence>
<gene>
    <name evidence="13" type="ORF">QR46_1334</name>
</gene>
<dbReference type="PROSITE" id="PS00108">
    <property type="entry name" value="PROTEIN_KINASE_ST"/>
    <property type="match status" value="1"/>
</dbReference>
<feature type="domain" description="Protein kinase" evidence="12">
    <location>
        <begin position="11"/>
        <end position="292"/>
    </location>
</feature>
<comment type="caution">
    <text evidence="13">The sequence shown here is derived from an EMBL/GenBank/DDBJ whole genome shotgun (WGS) entry which is preliminary data.</text>
</comment>
<dbReference type="GO" id="GO:0004693">
    <property type="term" value="F:cyclin-dependent protein serine/threonine kinase activity"/>
    <property type="evidence" value="ECO:0007669"/>
    <property type="project" value="UniProtKB-EC"/>
</dbReference>
<dbReference type="InterPro" id="IPR017441">
    <property type="entry name" value="Protein_kinase_ATP_BS"/>
</dbReference>
<dbReference type="Pfam" id="PF00069">
    <property type="entry name" value="Pkinase"/>
    <property type="match status" value="1"/>
</dbReference>
<dbReference type="EC" id="2.7.11.22" evidence="2"/>
<dbReference type="Proteomes" id="UP000070089">
    <property type="component" value="Unassembled WGS sequence"/>
</dbReference>
<dbReference type="FunFam" id="3.30.200.20:FF:000375">
    <property type="entry name" value="Cell division related protein kinase 2"/>
    <property type="match status" value="1"/>
</dbReference>
<dbReference type="InterPro" id="IPR008271">
    <property type="entry name" value="Ser/Thr_kinase_AS"/>
</dbReference>
<evidence type="ECO:0000256" key="10">
    <source>
        <dbReference type="PROSITE-ProRule" id="PRU10141"/>
    </source>
</evidence>
<dbReference type="InterPro" id="IPR000719">
    <property type="entry name" value="Prot_kinase_dom"/>
</dbReference>
<evidence type="ECO:0000256" key="11">
    <source>
        <dbReference type="RuleBase" id="RU000304"/>
    </source>
</evidence>
<evidence type="ECO:0000256" key="3">
    <source>
        <dbReference type="ARBA" id="ARBA00022527"/>
    </source>
</evidence>
<dbReference type="GO" id="GO:0005634">
    <property type="term" value="C:nucleus"/>
    <property type="evidence" value="ECO:0007669"/>
    <property type="project" value="TreeGrafter"/>
</dbReference>
<keyword evidence="6 13" id="KW-0418">Kinase</keyword>
<keyword evidence="3 11" id="KW-0723">Serine/threonine-protein kinase</keyword>
<dbReference type="PROSITE" id="PS50011">
    <property type="entry name" value="PROTEIN_KINASE_DOM"/>
    <property type="match status" value="1"/>
</dbReference>
<dbReference type="VEuPathDB" id="GiardiaDB:QR46_1334"/>
<protein>
    <recommendedName>
        <fullName evidence="2">cyclin-dependent kinase</fullName>
        <ecNumber evidence="2">2.7.11.22</ecNumber>
    </recommendedName>
</protein>
<evidence type="ECO:0000256" key="4">
    <source>
        <dbReference type="ARBA" id="ARBA00022679"/>
    </source>
</evidence>
<dbReference type="InterPro" id="IPR050108">
    <property type="entry name" value="CDK"/>
</dbReference>
<evidence type="ECO:0000256" key="2">
    <source>
        <dbReference type="ARBA" id="ARBA00012425"/>
    </source>
</evidence>
<evidence type="ECO:0000256" key="8">
    <source>
        <dbReference type="ARBA" id="ARBA00047811"/>
    </source>
</evidence>
<dbReference type="Gene3D" id="3.30.200.20">
    <property type="entry name" value="Phosphorylase Kinase, domain 1"/>
    <property type="match status" value="1"/>
</dbReference>
<keyword evidence="7 10" id="KW-0067">ATP-binding</keyword>
<dbReference type="GO" id="GO:0005737">
    <property type="term" value="C:cytoplasm"/>
    <property type="evidence" value="ECO:0007669"/>
    <property type="project" value="TreeGrafter"/>
</dbReference>
<accession>A0A132NX73</accession>
<dbReference type="Gene3D" id="1.10.510.10">
    <property type="entry name" value="Transferase(Phosphotransferase) domain 1"/>
    <property type="match status" value="1"/>
</dbReference>
<dbReference type="EMBL" id="JXTI01000026">
    <property type="protein sequence ID" value="KWX14669.1"/>
    <property type="molecule type" value="Genomic_DNA"/>
</dbReference>
<dbReference type="PROSITE" id="PS00107">
    <property type="entry name" value="PROTEIN_KINASE_ATP"/>
    <property type="match status" value="1"/>
</dbReference>
<dbReference type="CDD" id="cd07829">
    <property type="entry name" value="STKc_CDK_like"/>
    <property type="match status" value="1"/>
</dbReference>
<feature type="binding site" evidence="10">
    <location>
        <position position="40"/>
    </location>
    <ligand>
        <name>ATP</name>
        <dbReference type="ChEBI" id="CHEBI:30616"/>
    </ligand>
</feature>
<organism evidence="13 14">
    <name type="scientific">Giardia duodenalis assemblage B</name>
    <dbReference type="NCBI Taxonomy" id="1394984"/>
    <lineage>
        <taxon>Eukaryota</taxon>
        <taxon>Metamonada</taxon>
        <taxon>Diplomonadida</taxon>
        <taxon>Hexamitidae</taxon>
        <taxon>Giardiinae</taxon>
        <taxon>Giardia</taxon>
    </lineage>
</organism>
<sequence length="294" mass="33178">MLAMTDPLNRYERIQGLGEGTYGVVFKAKDKETGQIVALKRIRLENADEGIPATAIREIAILKEMKHKNVVDLLSVIHTEAKLTLVFEYLDMDLKKYIDSKQGKLTPKEVKSFMGQLMTGLTYIHNKRVLHRDLKPQNLLVTSSGLLKLADFGLARGSGIPVRSYTHEVVTLWYRCPSVLLGCRKYGGALDIWSCGCIFYECVTGKPLFPAKTEKDELIKIFKTLGTPDKQSWPDVDTLPQWQKDFPVYPGINVAELLPTLDEAGRDLFSKMMALDPSKRPSARDCLKHPYFAK</sequence>
<dbReference type="OrthoDB" id="1732493at2759"/>
<comment type="catalytic activity">
    <reaction evidence="8">
        <text>L-threonyl-[protein] + ATP = O-phospho-L-threonyl-[protein] + ADP + H(+)</text>
        <dbReference type="Rhea" id="RHEA:46608"/>
        <dbReference type="Rhea" id="RHEA-COMP:11060"/>
        <dbReference type="Rhea" id="RHEA-COMP:11605"/>
        <dbReference type="ChEBI" id="CHEBI:15378"/>
        <dbReference type="ChEBI" id="CHEBI:30013"/>
        <dbReference type="ChEBI" id="CHEBI:30616"/>
        <dbReference type="ChEBI" id="CHEBI:61977"/>
        <dbReference type="ChEBI" id="CHEBI:456216"/>
        <dbReference type="EC" id="2.7.11.22"/>
    </reaction>
</comment>
<dbReference type="FunFam" id="1.10.510.10:FF:000611">
    <property type="entry name" value="CMGC family protein kinase"/>
    <property type="match status" value="1"/>
</dbReference>
<evidence type="ECO:0000256" key="7">
    <source>
        <dbReference type="ARBA" id="ARBA00022840"/>
    </source>
</evidence>
<evidence type="ECO:0000256" key="5">
    <source>
        <dbReference type="ARBA" id="ARBA00022741"/>
    </source>
</evidence>
<evidence type="ECO:0000256" key="9">
    <source>
        <dbReference type="ARBA" id="ARBA00048367"/>
    </source>
</evidence>
<keyword evidence="5 10" id="KW-0547">Nucleotide-binding</keyword>
<dbReference type="SMART" id="SM00220">
    <property type="entry name" value="S_TKc"/>
    <property type="match status" value="1"/>
</dbReference>
<reference evidence="13 14" key="1">
    <citation type="journal article" date="2015" name="Mol. Biochem. Parasitol.">
        <title>Identification of polymorphic genes for use in assemblage B genotyping assays through comparative genomics of multiple assemblage B Giardia duodenalis isolates.</title>
        <authorList>
            <person name="Wielinga C."/>
            <person name="Thompson R.C."/>
            <person name="Monis P."/>
            <person name="Ryan U."/>
        </authorList>
    </citation>
    <scope>NUCLEOTIDE SEQUENCE [LARGE SCALE GENOMIC DNA]</scope>
    <source>
        <strain evidence="13 14">BAH15c1</strain>
    </source>
</reference>
<evidence type="ECO:0000313" key="14">
    <source>
        <dbReference type="Proteomes" id="UP000070089"/>
    </source>
</evidence>
<evidence type="ECO:0000313" key="13">
    <source>
        <dbReference type="EMBL" id="KWX14669.1"/>
    </source>
</evidence>
<dbReference type="SUPFAM" id="SSF56112">
    <property type="entry name" value="Protein kinase-like (PK-like)"/>
    <property type="match status" value="1"/>
</dbReference>
<comment type="similarity">
    <text evidence="1">Belongs to the protein kinase superfamily. CMGC Ser/Thr protein kinase family. CDC2/CDKX subfamily.</text>
</comment>
<dbReference type="PANTHER" id="PTHR24056">
    <property type="entry name" value="CELL DIVISION PROTEIN KINASE"/>
    <property type="match status" value="1"/>
</dbReference>
<dbReference type="PANTHER" id="PTHR24056:SF46">
    <property type="entry name" value="CYCLIN-DEPENDENT KINASE 5"/>
    <property type="match status" value="1"/>
</dbReference>
<dbReference type="AlphaFoldDB" id="A0A132NX73"/>
<proteinExistence type="inferred from homology"/>
<comment type="catalytic activity">
    <reaction evidence="9">
        <text>L-seryl-[protein] + ATP = O-phospho-L-seryl-[protein] + ADP + H(+)</text>
        <dbReference type="Rhea" id="RHEA:17989"/>
        <dbReference type="Rhea" id="RHEA-COMP:9863"/>
        <dbReference type="Rhea" id="RHEA-COMP:11604"/>
        <dbReference type="ChEBI" id="CHEBI:15378"/>
        <dbReference type="ChEBI" id="CHEBI:29999"/>
        <dbReference type="ChEBI" id="CHEBI:30616"/>
        <dbReference type="ChEBI" id="CHEBI:83421"/>
        <dbReference type="ChEBI" id="CHEBI:456216"/>
        <dbReference type="EC" id="2.7.11.22"/>
    </reaction>
</comment>
<evidence type="ECO:0000259" key="12">
    <source>
        <dbReference type="PROSITE" id="PS50011"/>
    </source>
</evidence>